<dbReference type="AlphaFoldDB" id="A0A1A6A6A7"/>
<name>A0A1A6A6A7_9TREE</name>
<feature type="compositionally biased region" description="Basic and acidic residues" evidence="1">
    <location>
        <begin position="11"/>
        <end position="25"/>
    </location>
</feature>
<accession>A0A1A6A6A7</accession>
<gene>
    <name evidence="2" type="ORF">I303_03304</name>
</gene>
<dbReference type="EMBL" id="KI894030">
    <property type="protein sequence ID" value="OBR85593.1"/>
    <property type="molecule type" value="Genomic_DNA"/>
</dbReference>
<reference evidence="2" key="1">
    <citation type="submission" date="2013-07" db="EMBL/GenBank/DDBJ databases">
        <title>The Genome Sequence of Cryptococcus dejecticola CBS10117.</title>
        <authorList>
            <consortium name="The Broad Institute Genome Sequencing Platform"/>
            <person name="Cuomo C."/>
            <person name="Litvintseva A."/>
            <person name="Chen Y."/>
            <person name="Heitman J."/>
            <person name="Sun S."/>
            <person name="Springer D."/>
            <person name="Dromer F."/>
            <person name="Young S.K."/>
            <person name="Zeng Q."/>
            <person name="Gargeya S."/>
            <person name="Fitzgerald M."/>
            <person name="Abouelleil A."/>
            <person name="Alvarado L."/>
            <person name="Berlin A.M."/>
            <person name="Chapman S.B."/>
            <person name="Dewar J."/>
            <person name="Goldberg J."/>
            <person name="Griggs A."/>
            <person name="Gujja S."/>
            <person name="Hansen M."/>
            <person name="Howarth C."/>
            <person name="Imamovic A."/>
            <person name="Larimer J."/>
            <person name="McCowan C."/>
            <person name="Murphy C."/>
            <person name="Pearson M."/>
            <person name="Priest M."/>
            <person name="Roberts A."/>
            <person name="Saif S."/>
            <person name="Shea T."/>
            <person name="Sykes S."/>
            <person name="Wortman J."/>
            <person name="Nusbaum C."/>
            <person name="Birren B."/>
        </authorList>
    </citation>
    <scope>NUCLEOTIDE SEQUENCE [LARGE SCALE GENOMIC DNA]</scope>
    <source>
        <strain evidence="2">CBS 10117</strain>
    </source>
</reference>
<organism evidence="2">
    <name type="scientific">Kwoniella dejecticola CBS 10117</name>
    <dbReference type="NCBI Taxonomy" id="1296121"/>
    <lineage>
        <taxon>Eukaryota</taxon>
        <taxon>Fungi</taxon>
        <taxon>Dikarya</taxon>
        <taxon>Basidiomycota</taxon>
        <taxon>Agaricomycotina</taxon>
        <taxon>Tremellomycetes</taxon>
        <taxon>Tremellales</taxon>
        <taxon>Cryptococcaceae</taxon>
        <taxon>Kwoniella</taxon>
    </lineage>
</organism>
<protein>
    <submittedName>
        <fullName evidence="2">Uncharacterized protein</fullName>
    </submittedName>
</protein>
<sequence length="61" mass="6861">MTIIPKTHLPRCRDQKQADDSKSKEYICSGDEDGDNLGGDCDWQTQDDGSEVCVFCEAYKD</sequence>
<proteinExistence type="predicted"/>
<evidence type="ECO:0000313" key="2">
    <source>
        <dbReference type="EMBL" id="OBR85593.1"/>
    </source>
</evidence>
<feature type="region of interest" description="Disordered" evidence="1">
    <location>
        <begin position="1"/>
        <end position="39"/>
    </location>
</feature>
<evidence type="ECO:0000256" key="1">
    <source>
        <dbReference type="SAM" id="MobiDB-lite"/>
    </source>
</evidence>
<dbReference type="VEuPathDB" id="FungiDB:I303_03304"/>